<accession>A0A1X1THN0</accession>
<dbReference type="PANTHER" id="PTHR16305">
    <property type="entry name" value="TESTICULAR SOLUBLE ADENYLYL CYCLASE"/>
    <property type="match status" value="1"/>
</dbReference>
<organism evidence="3 4">
    <name type="scientific">Mycobacterium conspicuum</name>
    <dbReference type="NCBI Taxonomy" id="44010"/>
    <lineage>
        <taxon>Bacteria</taxon>
        <taxon>Bacillati</taxon>
        <taxon>Actinomycetota</taxon>
        <taxon>Actinomycetes</taxon>
        <taxon>Mycobacteriales</taxon>
        <taxon>Mycobacteriaceae</taxon>
        <taxon>Mycobacterium</taxon>
    </lineage>
</organism>
<dbReference type="STRING" id="44010.AWC00_08040"/>
<dbReference type="GO" id="GO:0005524">
    <property type="term" value="F:ATP binding"/>
    <property type="evidence" value="ECO:0007669"/>
    <property type="project" value="UniProtKB-KW"/>
</dbReference>
<dbReference type="GO" id="GO:0006355">
    <property type="term" value="P:regulation of DNA-templated transcription"/>
    <property type="evidence" value="ECO:0007669"/>
    <property type="project" value="InterPro"/>
</dbReference>
<keyword evidence="1" id="KW-0547">Nucleotide-binding</keyword>
<dbReference type="EMBL" id="AP022613">
    <property type="protein sequence ID" value="BBZ39408.1"/>
    <property type="molecule type" value="Genomic_DNA"/>
</dbReference>
<dbReference type="InterPro" id="IPR016032">
    <property type="entry name" value="Sig_transdc_resp-reg_C-effctor"/>
</dbReference>
<dbReference type="InterPro" id="IPR036388">
    <property type="entry name" value="WH-like_DNA-bd_sf"/>
</dbReference>
<dbReference type="SMART" id="SM00421">
    <property type="entry name" value="HTH_LUXR"/>
    <property type="match status" value="1"/>
</dbReference>
<dbReference type="InterPro" id="IPR027417">
    <property type="entry name" value="P-loop_NTPase"/>
</dbReference>
<evidence type="ECO:0000256" key="1">
    <source>
        <dbReference type="ARBA" id="ARBA00022741"/>
    </source>
</evidence>
<keyword evidence="4" id="KW-1185">Reference proteome</keyword>
<dbReference type="GO" id="GO:0003677">
    <property type="term" value="F:DNA binding"/>
    <property type="evidence" value="ECO:0007669"/>
    <property type="project" value="InterPro"/>
</dbReference>
<dbReference type="Pfam" id="PF13191">
    <property type="entry name" value="AAA_16"/>
    <property type="match status" value="1"/>
</dbReference>
<reference evidence="3 4" key="1">
    <citation type="journal article" date="2019" name="Emerg. Microbes Infect.">
        <title>Comprehensive subspecies identification of 175 nontuberculous mycobacteria species based on 7547 genomic profiles.</title>
        <authorList>
            <person name="Matsumoto Y."/>
            <person name="Kinjo T."/>
            <person name="Motooka D."/>
            <person name="Nabeya D."/>
            <person name="Jung N."/>
            <person name="Uechi K."/>
            <person name="Horii T."/>
            <person name="Iida T."/>
            <person name="Fujita J."/>
            <person name="Nakamura S."/>
        </authorList>
    </citation>
    <scope>NUCLEOTIDE SEQUENCE [LARGE SCALE GENOMIC DNA]</scope>
    <source>
        <strain evidence="3 4">JCM 14738</strain>
    </source>
</reference>
<gene>
    <name evidence="3" type="ORF">MCNS_24710</name>
</gene>
<dbReference type="InterPro" id="IPR000792">
    <property type="entry name" value="Tscrpt_reg_LuxR_C"/>
</dbReference>
<dbReference type="CDD" id="cd06170">
    <property type="entry name" value="LuxR_C_like"/>
    <property type="match status" value="1"/>
</dbReference>
<dbReference type="AlphaFoldDB" id="A0A1X1THN0"/>
<dbReference type="GO" id="GO:0004016">
    <property type="term" value="F:adenylate cyclase activity"/>
    <property type="evidence" value="ECO:0007669"/>
    <property type="project" value="TreeGrafter"/>
</dbReference>
<dbReference type="SUPFAM" id="SSF52540">
    <property type="entry name" value="P-loop containing nucleoside triphosphate hydrolases"/>
    <property type="match status" value="1"/>
</dbReference>
<dbReference type="OrthoDB" id="8482304at2"/>
<evidence type="ECO:0000313" key="3">
    <source>
        <dbReference type="EMBL" id="BBZ39408.1"/>
    </source>
</evidence>
<protein>
    <submittedName>
        <fullName evidence="3">SARP family transcriptional regulator</fullName>
    </submittedName>
</protein>
<evidence type="ECO:0000313" key="4">
    <source>
        <dbReference type="Proteomes" id="UP000467385"/>
    </source>
</evidence>
<dbReference type="GO" id="GO:0005737">
    <property type="term" value="C:cytoplasm"/>
    <property type="evidence" value="ECO:0007669"/>
    <property type="project" value="TreeGrafter"/>
</dbReference>
<dbReference type="PROSITE" id="PS50043">
    <property type="entry name" value="HTH_LUXR_2"/>
    <property type="match status" value="1"/>
</dbReference>
<name>A0A1X1THN0_9MYCO</name>
<dbReference type="Gene3D" id="1.10.10.10">
    <property type="entry name" value="Winged helix-like DNA-binding domain superfamily/Winged helix DNA-binding domain"/>
    <property type="match status" value="1"/>
</dbReference>
<dbReference type="PRINTS" id="PR00038">
    <property type="entry name" value="HTHLUXR"/>
</dbReference>
<dbReference type="PANTHER" id="PTHR16305:SF28">
    <property type="entry name" value="GUANYLATE CYCLASE DOMAIN-CONTAINING PROTEIN"/>
    <property type="match status" value="1"/>
</dbReference>
<dbReference type="Gene3D" id="3.40.50.300">
    <property type="entry name" value="P-loop containing nucleotide triphosphate hydrolases"/>
    <property type="match status" value="1"/>
</dbReference>
<dbReference type="Proteomes" id="UP000467385">
    <property type="component" value="Chromosome"/>
</dbReference>
<keyword evidence="2" id="KW-0067">ATP-binding</keyword>
<proteinExistence type="predicted"/>
<dbReference type="RefSeq" id="WP_085232142.1">
    <property type="nucleotide sequence ID" value="NZ_AP022613.1"/>
</dbReference>
<dbReference type="Pfam" id="PF00196">
    <property type="entry name" value="GerE"/>
    <property type="match status" value="1"/>
</dbReference>
<dbReference type="SUPFAM" id="SSF46894">
    <property type="entry name" value="C-terminal effector domain of the bipartite response regulators"/>
    <property type="match status" value="1"/>
</dbReference>
<dbReference type="InterPro" id="IPR041664">
    <property type="entry name" value="AAA_16"/>
</dbReference>
<sequence>MARLNLYGRAAELDHVDDALRAATRHGGGVVIVITGEAGIGKSALLESIQRQARDAGFAVGWARAAPVDDVAAGALVLLALRSGNQPLVDTETFQNLATIFDKRLWLADQIADILEDRAQRQPILIALDDFQYADPLSRFLMRALTGRLAGSSIIWAIARRGSQAEAAEEIAAGALDATVDVDHIALGPLADEDIFALAAEIVGHPLSAPARQQLRVATGNPLLASQLSRQIASGHLADADNAAIPGSLLISLQTRTRRLGGPARDLLHLAAVWGRPLTFTTAAEMLGLTSTQEVLDRARDAAALGLLNVDGDAVEFPHDLIREFCYGALSRSAKIDLHRRCAAFIMVATNGNAVRAAPHAEACARLGDAEAISILRTAAEQCLGTVPHAAAELALVAFALAKPHDPDWQDVGQACAEILLEAQHGAEALNIVDELLQPAVDPNRWAQLQVIAARALWLTGRLSELVDRVDTTLSLTGVSAELIARLTATKALALTRVESASVAEATAQRALQMDGGVDPAVALIGLQALGQAARNEGRYGLALDRFHSLRTRFGPQYVSSEIMTLQNLDRYSEAQSLLDAAFHGADSHSEAVLPDLLLAQQWQDWHLGHLDAAAATAHSLIRVSDELGNRANKIEALILLGIYAALQKQFEQGAALLSEASRDFAADNSAHPPEFALVRGYLCAAMGDPTTPVAVLAPMVREATQRHDHWPDPSRLTNAFRRLQEWPRLLAGAAMSGQQRALADQCVAQAELFARRNPAVQTLQGIAAQTRGIVEQDVRLLQDAAAILAEAPRVMLHARARADLGHALIRSRRRRQGVVELELALSLYERLGLPLYFDEVQAALEKAGQSVPRSARSVRPKFGWGALTDTERAVARHVAAGRTNRATAEALNISIHTVNTHLRSIFAKLDLHSRVQLANAWNARPIN</sequence>
<evidence type="ECO:0000256" key="2">
    <source>
        <dbReference type="ARBA" id="ARBA00022840"/>
    </source>
</evidence>